<proteinExistence type="predicted"/>
<dbReference type="Proteomes" id="UP001596119">
    <property type="component" value="Unassembled WGS sequence"/>
</dbReference>
<name>A0ABW1IEK9_9PSEU</name>
<dbReference type="EMBL" id="JBHSQK010000063">
    <property type="protein sequence ID" value="MFC5951101.1"/>
    <property type="molecule type" value="Genomic_DNA"/>
</dbReference>
<sequence>MIGTRTRTRTRTTGASGEHPAPRHRFPFRAEQFRPAVPLGGVLPDTPSHRPPSGHLRSTVRRLDEWSLLAYNPRIPVAR</sequence>
<feature type="region of interest" description="Disordered" evidence="1">
    <location>
        <begin position="1"/>
        <end position="57"/>
    </location>
</feature>
<reference evidence="3" key="1">
    <citation type="journal article" date="2019" name="Int. J. Syst. Evol. Microbiol.">
        <title>The Global Catalogue of Microorganisms (GCM) 10K type strain sequencing project: providing services to taxonomists for standard genome sequencing and annotation.</title>
        <authorList>
            <consortium name="The Broad Institute Genomics Platform"/>
            <consortium name="The Broad Institute Genome Sequencing Center for Infectious Disease"/>
            <person name="Wu L."/>
            <person name="Ma J."/>
        </authorList>
    </citation>
    <scope>NUCLEOTIDE SEQUENCE [LARGE SCALE GENOMIC DNA]</scope>
    <source>
        <strain evidence="3">CGMCC 4.7397</strain>
    </source>
</reference>
<organism evidence="2 3">
    <name type="scientific">Pseudonocardia lutea</name>
    <dbReference type="NCBI Taxonomy" id="2172015"/>
    <lineage>
        <taxon>Bacteria</taxon>
        <taxon>Bacillati</taxon>
        <taxon>Actinomycetota</taxon>
        <taxon>Actinomycetes</taxon>
        <taxon>Pseudonocardiales</taxon>
        <taxon>Pseudonocardiaceae</taxon>
        <taxon>Pseudonocardia</taxon>
    </lineage>
</organism>
<feature type="compositionally biased region" description="Basic residues" evidence="1">
    <location>
        <begin position="1"/>
        <end position="10"/>
    </location>
</feature>
<evidence type="ECO:0000313" key="2">
    <source>
        <dbReference type="EMBL" id="MFC5951101.1"/>
    </source>
</evidence>
<accession>A0ABW1IEK9</accession>
<evidence type="ECO:0000256" key="1">
    <source>
        <dbReference type="SAM" id="MobiDB-lite"/>
    </source>
</evidence>
<evidence type="ECO:0000313" key="3">
    <source>
        <dbReference type="Proteomes" id="UP001596119"/>
    </source>
</evidence>
<dbReference type="RefSeq" id="WP_379568725.1">
    <property type="nucleotide sequence ID" value="NZ_JBHSQK010000063.1"/>
</dbReference>
<keyword evidence="3" id="KW-1185">Reference proteome</keyword>
<protein>
    <submittedName>
        <fullName evidence="2">Uncharacterized protein</fullName>
    </submittedName>
</protein>
<comment type="caution">
    <text evidence="2">The sequence shown here is derived from an EMBL/GenBank/DDBJ whole genome shotgun (WGS) entry which is preliminary data.</text>
</comment>
<gene>
    <name evidence="2" type="ORF">ACFQH9_22805</name>
</gene>